<dbReference type="PANTHER" id="PTHR46577:SF1">
    <property type="entry name" value="HTH-TYPE TRANSCRIPTIONAL REGULATORY PROTEIN GABR"/>
    <property type="match status" value="1"/>
</dbReference>
<accession>A0A5C6LN13</accession>
<dbReference type="InterPro" id="IPR015424">
    <property type="entry name" value="PyrdxlP-dep_Trfase"/>
</dbReference>
<dbReference type="AlphaFoldDB" id="A0A5C6LN13"/>
<keyword evidence="2" id="KW-1185">Reference proteome</keyword>
<protein>
    <submittedName>
        <fullName evidence="1">Uncharacterized protein</fullName>
    </submittedName>
</protein>
<dbReference type="SUPFAM" id="SSF53383">
    <property type="entry name" value="PLP-dependent transferases"/>
    <property type="match status" value="1"/>
</dbReference>
<dbReference type="RefSeq" id="WP_146307625.1">
    <property type="nucleotide sequence ID" value="NZ_VOHS01000042.1"/>
</dbReference>
<dbReference type="PANTHER" id="PTHR46577">
    <property type="entry name" value="HTH-TYPE TRANSCRIPTIONAL REGULATORY PROTEIN GABR"/>
    <property type="match status" value="1"/>
</dbReference>
<sequence>MYIVPHHHHPTTVTLSAARRMKLLSLIRKHRFYTIEDDYDYEFHYAHRPILPLAGADHAGYVLYIGSVTKI</sequence>
<evidence type="ECO:0000313" key="2">
    <source>
        <dbReference type="Proteomes" id="UP000318815"/>
    </source>
</evidence>
<reference evidence="1 2" key="1">
    <citation type="submission" date="2019-08" db="EMBL/GenBank/DDBJ databases">
        <title>Whole genome sequencing of chitin degrading bacteria Chitinophaga pinensis YS16.</title>
        <authorList>
            <person name="Singh R.P."/>
            <person name="Manchanda G."/>
            <person name="Maurya I.K."/>
            <person name="Joshi N.K."/>
            <person name="Srivastava A.K."/>
        </authorList>
    </citation>
    <scope>NUCLEOTIDE SEQUENCE [LARGE SCALE GENOMIC DNA]</scope>
    <source>
        <strain evidence="1 2">YS-16</strain>
    </source>
</reference>
<name>A0A5C6LN13_9BACT</name>
<dbReference type="InterPro" id="IPR015421">
    <property type="entry name" value="PyrdxlP-dep_Trfase_major"/>
</dbReference>
<dbReference type="EMBL" id="VOHS01000042">
    <property type="protein sequence ID" value="TWV95107.1"/>
    <property type="molecule type" value="Genomic_DNA"/>
</dbReference>
<dbReference type="OrthoDB" id="594134at2"/>
<dbReference type="InterPro" id="IPR051446">
    <property type="entry name" value="HTH_trans_reg/aminotransferase"/>
</dbReference>
<organism evidence="1 2">
    <name type="scientific">Chitinophaga pinensis</name>
    <dbReference type="NCBI Taxonomy" id="79329"/>
    <lineage>
        <taxon>Bacteria</taxon>
        <taxon>Pseudomonadati</taxon>
        <taxon>Bacteroidota</taxon>
        <taxon>Chitinophagia</taxon>
        <taxon>Chitinophagales</taxon>
        <taxon>Chitinophagaceae</taxon>
        <taxon>Chitinophaga</taxon>
    </lineage>
</organism>
<comment type="caution">
    <text evidence="1">The sequence shown here is derived from an EMBL/GenBank/DDBJ whole genome shotgun (WGS) entry which is preliminary data.</text>
</comment>
<dbReference type="Gene3D" id="3.40.640.10">
    <property type="entry name" value="Type I PLP-dependent aspartate aminotransferase-like (Major domain)"/>
    <property type="match status" value="1"/>
</dbReference>
<evidence type="ECO:0000313" key="1">
    <source>
        <dbReference type="EMBL" id="TWV95107.1"/>
    </source>
</evidence>
<proteinExistence type="predicted"/>
<dbReference type="Proteomes" id="UP000318815">
    <property type="component" value="Unassembled WGS sequence"/>
</dbReference>
<gene>
    <name evidence="1" type="ORF">FEF09_24865</name>
</gene>